<dbReference type="EMBL" id="NESQ01000022">
    <property type="protein sequence ID" value="PUU82774.1"/>
    <property type="molecule type" value="Genomic_DNA"/>
</dbReference>
<comment type="caution">
    <text evidence="1">The sequence shown here is derived from an EMBL/GenBank/DDBJ whole genome shotgun (WGS) entry which is preliminary data.</text>
</comment>
<sequence length="155" mass="17522">MLIIGRSCSELVCFQAYYYYKDLELILPLSNNRPQVFDSHFRLPRPRFSASSDLLLFPTPALSAISGLPKSCGILSPLIDVHPPLTPPKNLHRHAVRINLAPVVLTSQNPWSLGNKKPLQVITFTWRPIHPPTFIFCYYSLPIAFLIFLNPSTPP</sequence>
<protein>
    <submittedName>
        <fullName evidence="1">Uncharacterized protein</fullName>
    </submittedName>
</protein>
<evidence type="ECO:0000313" key="1">
    <source>
        <dbReference type="EMBL" id="PUU82774.1"/>
    </source>
</evidence>
<reference evidence="1 2" key="1">
    <citation type="submission" date="2017-04" db="EMBL/GenBank/DDBJ databases">
        <title>Draft genome sequence of Tuber borchii Vittad., a whitish edible truffle.</title>
        <authorList>
            <consortium name="DOE Joint Genome Institute"/>
            <person name="Murat C."/>
            <person name="Kuo A."/>
            <person name="Barry K.W."/>
            <person name="Clum A."/>
            <person name="Dockter R.B."/>
            <person name="Fauchery L."/>
            <person name="Iotti M."/>
            <person name="Kohler A."/>
            <person name="Labutti K."/>
            <person name="Lindquist E.A."/>
            <person name="Lipzen A."/>
            <person name="Ohm R.A."/>
            <person name="Wang M."/>
            <person name="Grigoriev I.V."/>
            <person name="Zambonelli A."/>
            <person name="Martin F.M."/>
        </authorList>
    </citation>
    <scope>NUCLEOTIDE SEQUENCE [LARGE SCALE GENOMIC DNA]</scope>
    <source>
        <strain evidence="1 2">Tbo3840</strain>
    </source>
</reference>
<dbReference type="AlphaFoldDB" id="A0A2T7A4W7"/>
<proteinExistence type="predicted"/>
<dbReference type="Proteomes" id="UP000244722">
    <property type="component" value="Unassembled WGS sequence"/>
</dbReference>
<organism evidence="1 2">
    <name type="scientific">Tuber borchii</name>
    <name type="common">White truffle</name>
    <dbReference type="NCBI Taxonomy" id="42251"/>
    <lineage>
        <taxon>Eukaryota</taxon>
        <taxon>Fungi</taxon>
        <taxon>Dikarya</taxon>
        <taxon>Ascomycota</taxon>
        <taxon>Pezizomycotina</taxon>
        <taxon>Pezizomycetes</taxon>
        <taxon>Pezizales</taxon>
        <taxon>Tuberaceae</taxon>
        <taxon>Tuber</taxon>
    </lineage>
</organism>
<keyword evidence="2" id="KW-1185">Reference proteome</keyword>
<evidence type="ECO:0000313" key="2">
    <source>
        <dbReference type="Proteomes" id="UP000244722"/>
    </source>
</evidence>
<gene>
    <name evidence="1" type="ORF">B9Z19DRAFT_328085</name>
</gene>
<name>A0A2T7A4W7_TUBBO</name>
<accession>A0A2T7A4W7</accession>